<dbReference type="Pfam" id="PF08240">
    <property type="entry name" value="ADH_N"/>
    <property type="match status" value="1"/>
</dbReference>
<dbReference type="SUPFAM" id="SSF50129">
    <property type="entry name" value="GroES-like"/>
    <property type="match status" value="1"/>
</dbReference>
<evidence type="ECO:0000259" key="9">
    <source>
        <dbReference type="SMART" id="SM00829"/>
    </source>
</evidence>
<dbReference type="Gene3D" id="3.90.180.10">
    <property type="entry name" value="Medium-chain alcohol dehydrogenases, catalytic domain"/>
    <property type="match status" value="1"/>
</dbReference>
<dbReference type="EC" id="1.1.1.1" evidence="3"/>
<dbReference type="InterPro" id="IPR013149">
    <property type="entry name" value="ADH-like_C"/>
</dbReference>
<dbReference type="Proteomes" id="UP000256601">
    <property type="component" value="Unassembled WGS sequence"/>
</dbReference>
<dbReference type="GO" id="GO:0005737">
    <property type="term" value="C:cytoplasm"/>
    <property type="evidence" value="ECO:0007669"/>
    <property type="project" value="TreeGrafter"/>
</dbReference>
<accession>A0A371BX51</accession>
<dbReference type="FunFam" id="3.90.180.10:FF:000002">
    <property type="entry name" value="Alcohol dehydrogenase AdhP"/>
    <property type="match status" value="1"/>
</dbReference>
<dbReference type="InterPro" id="IPR020843">
    <property type="entry name" value="ER"/>
</dbReference>
<dbReference type="AlphaFoldDB" id="A0A371BX51"/>
<evidence type="ECO:0000256" key="6">
    <source>
        <dbReference type="ARBA" id="ARBA00023002"/>
    </source>
</evidence>
<evidence type="ECO:0000313" key="10">
    <source>
        <dbReference type="EMBL" id="RDW22614.1"/>
    </source>
</evidence>
<dbReference type="Pfam" id="PF00107">
    <property type="entry name" value="ADH_zinc_N"/>
    <property type="match status" value="1"/>
</dbReference>
<evidence type="ECO:0000256" key="1">
    <source>
        <dbReference type="ARBA" id="ARBA00001947"/>
    </source>
</evidence>
<gene>
    <name evidence="10" type="ORF">B0I71DRAFT_137283</name>
</gene>
<dbReference type="VEuPathDB" id="FungiDB:YALI0_E07766g"/>
<dbReference type="InterPro" id="IPR013154">
    <property type="entry name" value="ADH-like_N"/>
</dbReference>
<evidence type="ECO:0000256" key="8">
    <source>
        <dbReference type="RuleBase" id="RU361277"/>
    </source>
</evidence>
<name>A0A371BX51_YARLL</name>
<protein>
    <recommendedName>
        <fullName evidence="3">alcohol dehydrogenase</fullName>
        <ecNumber evidence="3">1.1.1.1</ecNumber>
    </recommendedName>
</protein>
<comment type="similarity">
    <text evidence="2 8">Belongs to the zinc-containing alcohol dehydrogenase family.</text>
</comment>
<dbReference type="VEuPathDB" id="FungiDB:YALI1_E09329g"/>
<evidence type="ECO:0000256" key="2">
    <source>
        <dbReference type="ARBA" id="ARBA00008072"/>
    </source>
</evidence>
<evidence type="ECO:0000256" key="3">
    <source>
        <dbReference type="ARBA" id="ARBA00013190"/>
    </source>
</evidence>
<evidence type="ECO:0000256" key="7">
    <source>
        <dbReference type="ARBA" id="ARBA00023027"/>
    </source>
</evidence>
<dbReference type="SUPFAM" id="SSF51735">
    <property type="entry name" value="NAD(P)-binding Rossmann-fold domains"/>
    <property type="match status" value="1"/>
</dbReference>
<keyword evidence="4 8" id="KW-0479">Metal-binding</keyword>
<keyword evidence="6" id="KW-0560">Oxidoreductase</keyword>
<reference evidence="10 11" key="1">
    <citation type="submission" date="2018-07" db="EMBL/GenBank/DDBJ databases">
        <title>Draft Genome Assemblies for Five Robust Yarrowia lipolytica Strains Exhibiting High Lipid Production and Pentose Sugar Utilization and Sugar Alcohol Secretion from Undetoxified Lignocellulosic Biomass Hydrolysates.</title>
        <authorList>
            <consortium name="DOE Joint Genome Institute"/>
            <person name="Walker C."/>
            <person name="Ryu S."/>
            <person name="Na H."/>
            <person name="Zane M."/>
            <person name="LaButti K."/>
            <person name="Lipzen A."/>
            <person name="Haridas S."/>
            <person name="Barry K."/>
            <person name="Grigoriev I.V."/>
            <person name="Quarterman J."/>
            <person name="Slininger P."/>
            <person name="Dien B."/>
            <person name="Trinh C.T."/>
        </authorList>
    </citation>
    <scope>NUCLEOTIDE SEQUENCE [LARGE SCALE GENOMIC DNA]</scope>
    <source>
        <strain evidence="10 11">YB392</strain>
    </source>
</reference>
<dbReference type="EMBL" id="KZ859192">
    <property type="protein sequence ID" value="RDW22614.1"/>
    <property type="molecule type" value="Genomic_DNA"/>
</dbReference>
<evidence type="ECO:0000256" key="5">
    <source>
        <dbReference type="ARBA" id="ARBA00022833"/>
    </source>
</evidence>
<keyword evidence="5 8" id="KW-0862">Zinc</keyword>
<dbReference type="InterPro" id="IPR036291">
    <property type="entry name" value="NAD(P)-bd_dom_sf"/>
</dbReference>
<dbReference type="CDD" id="cd08297">
    <property type="entry name" value="CAD3"/>
    <property type="match status" value="1"/>
</dbReference>
<dbReference type="PANTHER" id="PTHR42940">
    <property type="entry name" value="ALCOHOL DEHYDROGENASE 1-RELATED"/>
    <property type="match status" value="1"/>
</dbReference>
<organism evidence="10 11">
    <name type="scientific">Yarrowia lipolytica</name>
    <name type="common">Candida lipolytica</name>
    <dbReference type="NCBI Taxonomy" id="4952"/>
    <lineage>
        <taxon>Eukaryota</taxon>
        <taxon>Fungi</taxon>
        <taxon>Dikarya</taxon>
        <taxon>Ascomycota</taxon>
        <taxon>Saccharomycotina</taxon>
        <taxon>Dipodascomycetes</taxon>
        <taxon>Dipodascales</taxon>
        <taxon>Dipodascales incertae sedis</taxon>
        <taxon>Yarrowia</taxon>
    </lineage>
</organism>
<keyword evidence="7" id="KW-0520">NAD</keyword>
<evidence type="ECO:0000256" key="4">
    <source>
        <dbReference type="ARBA" id="ARBA00022723"/>
    </source>
</evidence>
<dbReference type="FunFam" id="3.40.50.720:FF:000039">
    <property type="entry name" value="Alcohol dehydrogenase AdhP"/>
    <property type="match status" value="1"/>
</dbReference>
<evidence type="ECO:0000313" key="11">
    <source>
        <dbReference type="Proteomes" id="UP000256601"/>
    </source>
</evidence>
<dbReference type="GO" id="GO:0004022">
    <property type="term" value="F:alcohol dehydrogenase (NAD+) activity"/>
    <property type="evidence" value="ECO:0007669"/>
    <property type="project" value="UniProtKB-EC"/>
</dbReference>
<dbReference type="PROSITE" id="PS00059">
    <property type="entry name" value="ADH_ZINC"/>
    <property type="match status" value="1"/>
</dbReference>
<dbReference type="InterPro" id="IPR011032">
    <property type="entry name" value="GroES-like_sf"/>
</dbReference>
<feature type="domain" description="Enoyl reductase (ER)" evidence="9">
    <location>
        <begin position="18"/>
        <end position="349"/>
    </location>
</feature>
<sequence length="353" mass="37970">MTQTLPTTQKAMVFDTVGGPVEYRDIPVPKPGPGQILLHVQYSGVCHSDLSIWNGDWQKDLPFSPKLPLVGGHEGAGDVVALGDGVINWKIGDLAGVKWINSSCLACEPCRMGEDSYCQTPTMSGFFVDGSYQQYALLDAACAARIPQGVDLAGVAPILCAGLTVYRAIKTANVKQGGWMTITGAGGGLGTYAIQYAKAMGYRVIGIDTGDDKGKLCVELGAEHFVDFMKDNVVDKINELTNGGSQGVINCAVSDRAVEEATKYVRTFGTIVLVALPPNGYVKSHIFTHVFKSFNIKGTYVGGRQDAQEAIDFYARGMVKSHYKMGELSKLNDYYKAMTDGKILGRIVVDNSK</sequence>
<proteinExistence type="inferred from homology"/>
<dbReference type="GO" id="GO:0008270">
    <property type="term" value="F:zinc ion binding"/>
    <property type="evidence" value="ECO:0007669"/>
    <property type="project" value="InterPro"/>
</dbReference>
<dbReference type="PANTHER" id="PTHR42940:SF3">
    <property type="entry name" value="ALCOHOL DEHYDROGENASE 1-RELATED"/>
    <property type="match status" value="1"/>
</dbReference>
<dbReference type="SMART" id="SM00829">
    <property type="entry name" value="PKS_ER"/>
    <property type="match status" value="1"/>
</dbReference>
<dbReference type="InterPro" id="IPR002328">
    <property type="entry name" value="ADH_Zn_CS"/>
</dbReference>
<dbReference type="Gene3D" id="3.40.50.720">
    <property type="entry name" value="NAD(P)-binding Rossmann-like Domain"/>
    <property type="match status" value="1"/>
</dbReference>
<comment type="cofactor">
    <cofactor evidence="1 8">
        <name>Zn(2+)</name>
        <dbReference type="ChEBI" id="CHEBI:29105"/>
    </cofactor>
</comment>